<comment type="caution">
    <text evidence="2">The sequence shown here is derived from an EMBL/GenBank/DDBJ whole genome shotgun (WGS) entry which is preliminary data.</text>
</comment>
<dbReference type="Gene3D" id="2.10.109.10">
    <property type="entry name" value="Umud Fragment, subunit A"/>
    <property type="match status" value="1"/>
</dbReference>
<gene>
    <name evidence="2" type="ORF">AB7A72_10490</name>
</gene>
<reference evidence="2 3" key="1">
    <citation type="journal article" date="2016" name="Int. J. Syst. Evol. Microbiol.">
        <title>Description of Comamonas sediminis sp. nov., isolated from lagoon sediments.</title>
        <authorList>
            <person name="Subhash Y."/>
            <person name="Bang J.J."/>
            <person name="You T.H."/>
            <person name="Lee S.S."/>
        </authorList>
    </citation>
    <scope>NUCLEOTIDE SEQUENCE [LARGE SCALE GENOMIC DNA]</scope>
    <source>
        <strain evidence="2 3">JCM 31169</strain>
    </source>
</reference>
<evidence type="ECO:0000259" key="1">
    <source>
        <dbReference type="Pfam" id="PF00717"/>
    </source>
</evidence>
<dbReference type="InterPro" id="IPR036286">
    <property type="entry name" value="LexA/Signal_pep-like_sf"/>
</dbReference>
<protein>
    <submittedName>
        <fullName evidence="2">LexA family transcriptional regulator</fullName>
    </submittedName>
</protein>
<dbReference type="PANTHER" id="PTHR33516:SF2">
    <property type="entry name" value="LEXA REPRESSOR-RELATED"/>
    <property type="match status" value="1"/>
</dbReference>
<dbReference type="CDD" id="cd06529">
    <property type="entry name" value="S24_LexA-like"/>
    <property type="match status" value="1"/>
</dbReference>
<evidence type="ECO:0000313" key="2">
    <source>
        <dbReference type="EMBL" id="MEY2251433.1"/>
    </source>
</evidence>
<organism evidence="2 3">
    <name type="scientific">Comamonas sediminis</name>
    <dbReference type="NCBI Taxonomy" id="1783360"/>
    <lineage>
        <taxon>Bacteria</taxon>
        <taxon>Pseudomonadati</taxon>
        <taxon>Pseudomonadota</taxon>
        <taxon>Betaproteobacteria</taxon>
        <taxon>Burkholderiales</taxon>
        <taxon>Comamonadaceae</taxon>
        <taxon>Comamonas</taxon>
    </lineage>
</organism>
<dbReference type="CDD" id="cd00093">
    <property type="entry name" value="HTH_XRE"/>
    <property type="match status" value="1"/>
</dbReference>
<sequence>MLTGEKLGAAIDAAIKKKGITKKDLADAFGVRPPSVQDWIKRGTISKEKLPLLWSYFSDVVGPEHWGLDKGMPIPSPAPLSTLSGAAALGAAQHVLKAWDKNLTAAPSPKVQRLYPLISSVQAGNWSEIADNFQPGDAEEWLPGLQDLGPQGFVLRVSGDSMTNPDGGKENFPDGMLVHIMPGADAYPGDFVVAKRTGENSATFKKLVNVEGEPYLFALNPQWPAPYIKLEPGDRIIGKLRAASWRF</sequence>
<dbReference type="Proteomes" id="UP001562178">
    <property type="component" value="Unassembled WGS sequence"/>
</dbReference>
<feature type="domain" description="Peptidase S24/S26A/S26B/S26C" evidence="1">
    <location>
        <begin position="116"/>
        <end position="240"/>
    </location>
</feature>
<dbReference type="SUPFAM" id="SSF51306">
    <property type="entry name" value="LexA/Signal peptidase"/>
    <property type="match status" value="1"/>
</dbReference>
<dbReference type="InterPro" id="IPR050077">
    <property type="entry name" value="LexA_repressor"/>
</dbReference>
<dbReference type="SUPFAM" id="SSF47413">
    <property type="entry name" value="lambda repressor-like DNA-binding domains"/>
    <property type="match status" value="1"/>
</dbReference>
<dbReference type="InterPro" id="IPR015927">
    <property type="entry name" value="Peptidase_S24_S26A/B/C"/>
</dbReference>
<dbReference type="Gene3D" id="1.10.260.40">
    <property type="entry name" value="lambda repressor-like DNA-binding domains"/>
    <property type="match status" value="1"/>
</dbReference>
<dbReference type="EMBL" id="JBGBDC010000004">
    <property type="protein sequence ID" value="MEY2251433.1"/>
    <property type="molecule type" value="Genomic_DNA"/>
</dbReference>
<keyword evidence="3" id="KW-1185">Reference proteome</keyword>
<name>A0ABV4B288_9BURK</name>
<dbReference type="InterPro" id="IPR010982">
    <property type="entry name" value="Lambda_DNA-bd_dom_sf"/>
</dbReference>
<accession>A0ABV4B288</accession>
<dbReference type="PANTHER" id="PTHR33516">
    <property type="entry name" value="LEXA REPRESSOR"/>
    <property type="match status" value="1"/>
</dbReference>
<evidence type="ECO:0000313" key="3">
    <source>
        <dbReference type="Proteomes" id="UP001562178"/>
    </source>
</evidence>
<proteinExistence type="predicted"/>
<dbReference type="InterPro" id="IPR001387">
    <property type="entry name" value="Cro/C1-type_HTH"/>
</dbReference>
<dbReference type="Pfam" id="PF00717">
    <property type="entry name" value="Peptidase_S24"/>
    <property type="match status" value="1"/>
</dbReference>
<dbReference type="InterPro" id="IPR039418">
    <property type="entry name" value="LexA-like"/>
</dbReference>
<dbReference type="RefSeq" id="WP_369459879.1">
    <property type="nucleotide sequence ID" value="NZ_JBGBDC010000004.1"/>
</dbReference>